<evidence type="ECO:0000313" key="1">
    <source>
        <dbReference type="EMBL" id="CBW22076.1"/>
    </source>
</evidence>
<accession>E1WTC3</accession>
<proteinExistence type="predicted"/>
<protein>
    <recommendedName>
        <fullName evidence="3">Transposase</fullName>
    </recommendedName>
</protein>
<dbReference type="KEGG" id="bfg:BF638R_1540"/>
<gene>
    <name evidence="1" type="ordered locus">BF638R_1540</name>
</gene>
<organism evidence="1 2">
    <name type="scientific">Bacteroides fragilis (strain 638R)</name>
    <dbReference type="NCBI Taxonomy" id="862962"/>
    <lineage>
        <taxon>Bacteria</taxon>
        <taxon>Pseudomonadati</taxon>
        <taxon>Bacteroidota</taxon>
        <taxon>Bacteroidia</taxon>
        <taxon>Bacteroidales</taxon>
        <taxon>Bacteroidaceae</taxon>
        <taxon>Bacteroides</taxon>
    </lineage>
</organism>
<evidence type="ECO:0008006" key="3">
    <source>
        <dbReference type="Google" id="ProtNLM"/>
    </source>
</evidence>
<dbReference type="AlphaFoldDB" id="E1WTC3"/>
<name>E1WTC3_BACF6</name>
<evidence type="ECO:0000313" key="2">
    <source>
        <dbReference type="Proteomes" id="UP000008560"/>
    </source>
</evidence>
<dbReference type="HOGENOM" id="CLU_2191695_0_0_10"/>
<dbReference type="EMBL" id="FQ312004">
    <property type="protein sequence ID" value="CBW22076.1"/>
    <property type="molecule type" value="Genomic_DNA"/>
</dbReference>
<dbReference type="Proteomes" id="UP000008560">
    <property type="component" value="Chromosome"/>
</dbReference>
<sequence>MSLRKPPLLFCFTFKILIPHSTRLSKSLDNEVERTIRKLTTQRNSSLHYDSDAGAEMAATYHSMIGIVKLHGISICNFIEFIFKNIFNGCRDYVYMVLDKIALATCQC</sequence>
<reference evidence="1 2" key="1">
    <citation type="journal article" date="2010" name="Microbiology">
        <title>Twenty-eight divergent polysaccharide loci specifying within- and amongst-strain capsule diversity in three strains of Bacteroides fragilis.</title>
        <authorList>
            <person name="Patrick S."/>
            <person name="Blakely G.W."/>
            <person name="Houston S."/>
            <person name="Moore J."/>
            <person name="Abratt V.R."/>
            <person name="Bertalan M."/>
            <person name="Cerdeno-Tarraga A.M."/>
            <person name="Quail M.A."/>
            <person name="Corton N."/>
            <person name="Corton C."/>
            <person name="Bignell A."/>
            <person name="Barron A."/>
            <person name="Clark L."/>
            <person name="Bentley S.D."/>
            <person name="Parkhill J."/>
        </authorList>
    </citation>
    <scope>NUCLEOTIDE SEQUENCE [LARGE SCALE GENOMIC DNA]</scope>
    <source>
        <strain evidence="1 2">638R</strain>
    </source>
</reference>